<reference evidence="2" key="1">
    <citation type="journal article" date="2019" name="Int. J. Syst. Evol. Microbiol.">
        <title>The Global Catalogue of Microorganisms (GCM) 10K type strain sequencing project: providing services to taxonomists for standard genome sequencing and annotation.</title>
        <authorList>
            <consortium name="The Broad Institute Genomics Platform"/>
            <consortium name="The Broad Institute Genome Sequencing Center for Infectious Disease"/>
            <person name="Wu L."/>
            <person name="Ma J."/>
        </authorList>
    </citation>
    <scope>NUCLEOTIDE SEQUENCE [LARGE SCALE GENOMIC DNA]</scope>
    <source>
        <strain evidence="2">CCUG 58938</strain>
    </source>
</reference>
<organism evidence="1 2">
    <name type="scientific">Ohtaekwangia kribbensis</name>
    <dbReference type="NCBI Taxonomy" id="688913"/>
    <lineage>
        <taxon>Bacteria</taxon>
        <taxon>Pseudomonadati</taxon>
        <taxon>Bacteroidota</taxon>
        <taxon>Cytophagia</taxon>
        <taxon>Cytophagales</taxon>
        <taxon>Fulvivirgaceae</taxon>
        <taxon>Ohtaekwangia</taxon>
    </lineage>
</organism>
<gene>
    <name evidence="1" type="ORF">ACFQ21_29810</name>
</gene>
<dbReference type="RefSeq" id="WP_377586384.1">
    <property type="nucleotide sequence ID" value="NZ_JBHTKA010000016.1"/>
</dbReference>
<evidence type="ECO:0000313" key="2">
    <source>
        <dbReference type="Proteomes" id="UP001597112"/>
    </source>
</evidence>
<keyword evidence="2" id="KW-1185">Reference proteome</keyword>
<comment type="caution">
    <text evidence="1">The sequence shown here is derived from an EMBL/GenBank/DDBJ whole genome shotgun (WGS) entry which is preliminary data.</text>
</comment>
<accession>A0ABW3KDY9</accession>
<dbReference type="EMBL" id="JBHTKA010000016">
    <property type="protein sequence ID" value="MFD1003558.1"/>
    <property type="molecule type" value="Genomic_DNA"/>
</dbReference>
<dbReference type="Proteomes" id="UP001597112">
    <property type="component" value="Unassembled WGS sequence"/>
</dbReference>
<proteinExistence type="predicted"/>
<dbReference type="InterPro" id="IPR048131">
    <property type="entry name" value="HAEPLYID-like"/>
</dbReference>
<name>A0ABW3KDY9_9BACT</name>
<dbReference type="NCBIfam" id="NF041634">
    <property type="entry name" value="HAEPLYID"/>
    <property type="match status" value="1"/>
</dbReference>
<evidence type="ECO:0000313" key="1">
    <source>
        <dbReference type="EMBL" id="MFD1003558.1"/>
    </source>
</evidence>
<protein>
    <submittedName>
        <fullName evidence="1">HAEPLYID family protein</fullName>
    </submittedName>
</protein>
<sequence length="269" mass="30662">MVYHRLFLLVLFIVASGIVFSQTGTSTLPVKVSHAEPVFFDLIRDLGARKGERELNIGMGMISTDAYTIQSYLIEYEFAPVNRLGVEIELPFSFHKLPENEDPAQAKTETGLEGIKAAFQYSFFISEKYQTTFAVGYIYEIHGKSFNMLQYSGSTHNPFLIIAKRWGRLHTLLYTGPSFESQSKHHFRSILINTNIDYVFPGTKNFLVVELNKEITKEHLAMMVRPQVKMALSNQIALGLAIGIPAGNTEENLDFLLRWIYEPRKKISR</sequence>